<evidence type="ECO:0000256" key="3">
    <source>
        <dbReference type="ARBA" id="ARBA00004906"/>
    </source>
</evidence>
<comment type="catalytic activity">
    <reaction evidence="10">
        <text>L-threonyl-[protein] + ATP = O-phospho-L-threonyl-[protein] + ADP + H(+)</text>
        <dbReference type="Rhea" id="RHEA:46608"/>
        <dbReference type="Rhea" id="RHEA-COMP:11060"/>
        <dbReference type="Rhea" id="RHEA-COMP:11605"/>
        <dbReference type="ChEBI" id="CHEBI:15378"/>
        <dbReference type="ChEBI" id="CHEBI:30013"/>
        <dbReference type="ChEBI" id="CHEBI:30616"/>
        <dbReference type="ChEBI" id="CHEBI:61977"/>
        <dbReference type="ChEBI" id="CHEBI:456216"/>
        <dbReference type="EC" id="2.7.11.1"/>
    </reaction>
</comment>
<dbReference type="InterPro" id="IPR008271">
    <property type="entry name" value="Ser/Thr_kinase_AS"/>
</dbReference>
<dbReference type="Pfam" id="PF07714">
    <property type="entry name" value="PK_Tyr_Ser-Thr"/>
    <property type="match status" value="1"/>
</dbReference>
<evidence type="ECO:0000256" key="1">
    <source>
        <dbReference type="ARBA" id="ARBA00000900"/>
    </source>
</evidence>
<keyword evidence="5" id="KW-0808">Transferase</keyword>
<protein>
    <recommendedName>
        <fullName evidence="17">RING-type E3 ubiquitin transferase</fullName>
    </recommendedName>
</protein>
<dbReference type="InterPro" id="IPR013083">
    <property type="entry name" value="Znf_RING/FYVE/PHD"/>
</dbReference>
<evidence type="ECO:0000256" key="5">
    <source>
        <dbReference type="ARBA" id="ARBA00022679"/>
    </source>
</evidence>
<keyword evidence="7" id="KW-0418">Kinase</keyword>
<dbReference type="EnsemblPlants" id="MELO3C004634.2.1">
    <property type="protein sequence ID" value="MELO3C004634.2.1"/>
    <property type="gene ID" value="MELO3C004634.2"/>
</dbReference>
<dbReference type="Gene3D" id="1.10.510.10">
    <property type="entry name" value="Transferase(Phosphotransferase) domain 1"/>
    <property type="match status" value="1"/>
</dbReference>
<proteinExistence type="predicted"/>
<evidence type="ECO:0000313" key="16">
    <source>
        <dbReference type="EnsemblPlants" id="MELO3C004634.2.1"/>
    </source>
</evidence>
<dbReference type="GO" id="GO:0016567">
    <property type="term" value="P:protein ubiquitination"/>
    <property type="evidence" value="ECO:0007669"/>
    <property type="project" value="InterPro"/>
</dbReference>
<feature type="domain" description="Protein kinase" evidence="14">
    <location>
        <begin position="372"/>
        <end position="635"/>
    </location>
</feature>
<evidence type="ECO:0000256" key="12">
    <source>
        <dbReference type="PROSITE-ProRule" id="PRU10141"/>
    </source>
</evidence>
<evidence type="ECO:0000259" key="14">
    <source>
        <dbReference type="PROSITE" id="PS50011"/>
    </source>
</evidence>
<evidence type="ECO:0000256" key="10">
    <source>
        <dbReference type="ARBA" id="ARBA00047899"/>
    </source>
</evidence>
<dbReference type="Pfam" id="PF04564">
    <property type="entry name" value="U-box"/>
    <property type="match status" value="1"/>
</dbReference>
<sequence>MTSVAVAVNGVRGGKGGGGSRRAVRWAVENLLPTADRFVLVHVMPKITSIPTPMGDLVAVSELDADVVALYVHDVKQKYEQVFVPFKKLCRREKFLLLVETLILEDDNPATALLRYASESGIKCLVLGSCFRTCIARKLKGDSVPSAIMRTASSSFDIYVKYKRRVITRKASTAPSTETDSRQWMLGDTDYYMGSSAVSAKSLGTLSLSSLSISHQRGDSIGVDSTEQLNSLHTLTEEEDMQAEVESLQLELETTVSLYKQACEELVHTQKKVQSLTSEYLEESRKVTAALEREESLRKAAAKEKAKHLEAIKELEEAKDLLAKEAYERQLAELNAIKESVEKEKIVDTLLTNDRRYRRYTTAEIEAATNFFNEVNVIGEGGYGKVYKCSLDHTPVAIKVIQHDIYEKKDEFLKEVEILSQIRHPHVVLLLGACPERGCLIYEYMENGSLDDHIFLRNGKAPLPWSTRFRIVFQVASGLAFLHNSKPEPIIHRDLKPGNILLDRNFVSKISDVGMAKIIGDIVPDNVTEYRNTVLAGTLHYMDPEYQRTGTLRPKSDTYALGVTILQLLTGRQPHGLLLAIENSIASASLADILDKSISDWPLAKAEELARLALKCLKLRCRDRPDLESEVLPVLKRLVDFADTFQKEDKGFGNPPSHYFCPILQEVMEDPYIAADGFTYEYVAIKAWLEKHDVSPVTKLKLQHSFFIPNHTLRSAIREWSYSAVSGMFSIGLFCELRPIIYKVYLENELRVQWYIFTAKPSTD</sequence>
<organism evidence="16">
    <name type="scientific">Cucumis melo</name>
    <name type="common">Muskmelon</name>
    <dbReference type="NCBI Taxonomy" id="3656"/>
    <lineage>
        <taxon>Eukaryota</taxon>
        <taxon>Viridiplantae</taxon>
        <taxon>Streptophyta</taxon>
        <taxon>Embryophyta</taxon>
        <taxon>Tracheophyta</taxon>
        <taxon>Spermatophyta</taxon>
        <taxon>Magnoliopsida</taxon>
        <taxon>eudicotyledons</taxon>
        <taxon>Gunneridae</taxon>
        <taxon>Pentapetalae</taxon>
        <taxon>rosids</taxon>
        <taxon>fabids</taxon>
        <taxon>Cucurbitales</taxon>
        <taxon>Cucurbitaceae</taxon>
        <taxon>Benincaseae</taxon>
        <taxon>Cucumis</taxon>
    </lineage>
</organism>
<dbReference type="InterPro" id="IPR051348">
    <property type="entry name" value="U-box_ubiquitin_ligases"/>
</dbReference>
<comment type="function">
    <text evidence="2">Functions as an E3 ubiquitin ligase.</text>
</comment>
<dbReference type="SUPFAM" id="SSF57850">
    <property type="entry name" value="RING/U-box"/>
    <property type="match status" value="1"/>
</dbReference>
<dbReference type="SUPFAM" id="SSF56112">
    <property type="entry name" value="Protein kinase-like (PK-like)"/>
    <property type="match status" value="1"/>
</dbReference>
<evidence type="ECO:0000256" key="9">
    <source>
        <dbReference type="ARBA" id="ARBA00022840"/>
    </source>
</evidence>
<feature type="domain" description="U-box" evidence="15">
    <location>
        <begin position="654"/>
        <end position="727"/>
    </location>
</feature>
<dbReference type="GO" id="GO:0005524">
    <property type="term" value="F:ATP binding"/>
    <property type="evidence" value="ECO:0007669"/>
    <property type="project" value="UniProtKB-UniRule"/>
</dbReference>
<dbReference type="AlphaFoldDB" id="A0A9I9CJR9"/>
<feature type="binding site" evidence="12">
    <location>
        <position position="399"/>
    </location>
    <ligand>
        <name>ATP</name>
        <dbReference type="ChEBI" id="CHEBI:30616"/>
    </ligand>
</feature>
<dbReference type="FunFam" id="1.10.510.10:FF:001023">
    <property type="entry name" value="Os07g0541700 protein"/>
    <property type="match status" value="1"/>
</dbReference>
<keyword evidence="8" id="KW-0833">Ubl conjugation pathway</keyword>
<dbReference type="PANTHER" id="PTHR45647">
    <property type="entry name" value="OS02G0152300 PROTEIN"/>
    <property type="match status" value="1"/>
</dbReference>
<dbReference type="PROSITE" id="PS51698">
    <property type="entry name" value="U_BOX"/>
    <property type="match status" value="1"/>
</dbReference>
<dbReference type="GO" id="GO:0004674">
    <property type="term" value="F:protein serine/threonine kinase activity"/>
    <property type="evidence" value="ECO:0007669"/>
    <property type="project" value="UniProtKB-KW"/>
</dbReference>
<dbReference type="SMART" id="SM00504">
    <property type="entry name" value="Ubox"/>
    <property type="match status" value="1"/>
</dbReference>
<dbReference type="InterPro" id="IPR003613">
    <property type="entry name" value="Ubox_domain"/>
</dbReference>
<dbReference type="InterPro" id="IPR006016">
    <property type="entry name" value="UspA"/>
</dbReference>
<comment type="catalytic activity">
    <reaction evidence="11">
        <text>L-seryl-[protein] + ATP = O-phospho-L-seryl-[protein] + ADP + H(+)</text>
        <dbReference type="Rhea" id="RHEA:17989"/>
        <dbReference type="Rhea" id="RHEA-COMP:9863"/>
        <dbReference type="Rhea" id="RHEA-COMP:11604"/>
        <dbReference type="ChEBI" id="CHEBI:15378"/>
        <dbReference type="ChEBI" id="CHEBI:29999"/>
        <dbReference type="ChEBI" id="CHEBI:30616"/>
        <dbReference type="ChEBI" id="CHEBI:83421"/>
        <dbReference type="ChEBI" id="CHEBI:456216"/>
        <dbReference type="EC" id="2.7.11.1"/>
    </reaction>
</comment>
<keyword evidence="13" id="KW-0175">Coiled coil</keyword>
<evidence type="ECO:0000256" key="7">
    <source>
        <dbReference type="ARBA" id="ARBA00022777"/>
    </source>
</evidence>
<evidence type="ECO:0000256" key="6">
    <source>
        <dbReference type="ARBA" id="ARBA00022741"/>
    </source>
</evidence>
<dbReference type="PROSITE" id="PS00108">
    <property type="entry name" value="PROTEIN_KINASE_ST"/>
    <property type="match status" value="1"/>
</dbReference>
<keyword evidence="9 12" id="KW-0067">ATP-binding</keyword>
<evidence type="ECO:0000256" key="13">
    <source>
        <dbReference type="SAM" id="Coils"/>
    </source>
</evidence>
<dbReference type="InterPro" id="IPR000719">
    <property type="entry name" value="Prot_kinase_dom"/>
</dbReference>
<dbReference type="Gene3D" id="3.40.50.620">
    <property type="entry name" value="HUPs"/>
    <property type="match status" value="1"/>
</dbReference>
<evidence type="ECO:0008006" key="17">
    <source>
        <dbReference type="Google" id="ProtNLM"/>
    </source>
</evidence>
<keyword evidence="4" id="KW-0723">Serine/threonine-protein kinase</keyword>
<evidence type="ECO:0000259" key="15">
    <source>
        <dbReference type="PROSITE" id="PS51698"/>
    </source>
</evidence>
<dbReference type="Gene3D" id="3.30.40.10">
    <property type="entry name" value="Zinc/RING finger domain, C3HC4 (zinc finger)"/>
    <property type="match status" value="1"/>
</dbReference>
<keyword evidence="6 12" id="KW-0547">Nucleotide-binding</keyword>
<dbReference type="PANTHER" id="PTHR45647:SF65">
    <property type="entry name" value="U-BOX DOMAIN-CONTAINING PROTEIN KINASE FAMILY PROTEIN"/>
    <property type="match status" value="1"/>
</dbReference>
<name>A0A9I9CJR9_CUCME</name>
<dbReference type="SMART" id="SM00220">
    <property type="entry name" value="S_TKc"/>
    <property type="match status" value="1"/>
</dbReference>
<evidence type="ECO:0000256" key="8">
    <source>
        <dbReference type="ARBA" id="ARBA00022786"/>
    </source>
</evidence>
<dbReference type="GO" id="GO:0061630">
    <property type="term" value="F:ubiquitin protein ligase activity"/>
    <property type="evidence" value="ECO:0007669"/>
    <property type="project" value="UniProtKB-EC"/>
</dbReference>
<reference evidence="16" key="1">
    <citation type="submission" date="2023-03" db="UniProtKB">
        <authorList>
            <consortium name="EnsemblPlants"/>
        </authorList>
    </citation>
    <scope>IDENTIFICATION</scope>
</reference>
<dbReference type="Gramene" id="MELO3C004634.2.1">
    <property type="protein sequence ID" value="MELO3C004634.2.1"/>
    <property type="gene ID" value="MELO3C004634.2"/>
</dbReference>
<feature type="coiled-coil region" evidence="13">
    <location>
        <begin position="259"/>
        <end position="344"/>
    </location>
</feature>
<evidence type="ECO:0000256" key="2">
    <source>
        <dbReference type="ARBA" id="ARBA00003861"/>
    </source>
</evidence>
<dbReference type="PROSITE" id="PS50011">
    <property type="entry name" value="PROTEIN_KINASE_DOM"/>
    <property type="match status" value="1"/>
</dbReference>
<dbReference type="SUPFAM" id="SSF52402">
    <property type="entry name" value="Adenine nucleotide alpha hydrolases-like"/>
    <property type="match status" value="1"/>
</dbReference>
<dbReference type="InterPro" id="IPR001245">
    <property type="entry name" value="Ser-Thr/Tyr_kinase_cat_dom"/>
</dbReference>
<evidence type="ECO:0000256" key="4">
    <source>
        <dbReference type="ARBA" id="ARBA00022527"/>
    </source>
</evidence>
<dbReference type="CDD" id="cd16655">
    <property type="entry name" value="RING-Ubox_WDSUB1-like"/>
    <property type="match status" value="1"/>
</dbReference>
<comment type="pathway">
    <text evidence="3">Protein modification; protein ubiquitination.</text>
</comment>
<accession>A0A9I9CJR9</accession>
<dbReference type="Pfam" id="PF00582">
    <property type="entry name" value="Usp"/>
    <property type="match status" value="1"/>
</dbReference>
<dbReference type="InterPro" id="IPR017441">
    <property type="entry name" value="Protein_kinase_ATP_BS"/>
</dbReference>
<dbReference type="InterPro" id="IPR014729">
    <property type="entry name" value="Rossmann-like_a/b/a_fold"/>
</dbReference>
<comment type="catalytic activity">
    <reaction evidence="1">
        <text>S-ubiquitinyl-[E2 ubiquitin-conjugating enzyme]-L-cysteine + [acceptor protein]-L-lysine = [E2 ubiquitin-conjugating enzyme]-L-cysteine + N(6)-ubiquitinyl-[acceptor protein]-L-lysine.</text>
        <dbReference type="EC" id="2.3.2.27"/>
    </reaction>
</comment>
<dbReference type="CDD" id="cd01989">
    <property type="entry name" value="USP_STK_Ubox_N"/>
    <property type="match status" value="1"/>
</dbReference>
<dbReference type="FunFam" id="3.30.200.20:FF:000162">
    <property type="entry name" value="Adenine nucleotide alpha hydrolase-like domain kinase"/>
    <property type="match status" value="1"/>
</dbReference>
<evidence type="ECO:0000256" key="11">
    <source>
        <dbReference type="ARBA" id="ARBA00048679"/>
    </source>
</evidence>
<dbReference type="InterPro" id="IPR011009">
    <property type="entry name" value="Kinase-like_dom_sf"/>
</dbReference>
<dbReference type="Gene3D" id="3.30.200.20">
    <property type="entry name" value="Phosphorylase Kinase, domain 1"/>
    <property type="match status" value="1"/>
</dbReference>
<dbReference type="PROSITE" id="PS00107">
    <property type="entry name" value="PROTEIN_KINASE_ATP"/>
    <property type="match status" value="1"/>
</dbReference>